<evidence type="ECO:0000256" key="7">
    <source>
        <dbReference type="ARBA" id="ARBA00022575"/>
    </source>
</evidence>
<dbReference type="InterPro" id="IPR004793">
    <property type="entry name" value="Desulfoferrodoxin_rbo"/>
</dbReference>
<dbReference type="SUPFAM" id="SSF49367">
    <property type="entry name" value="Superoxide reductase-like"/>
    <property type="match status" value="1"/>
</dbReference>
<evidence type="ECO:0000256" key="2">
    <source>
        <dbReference type="ARBA" id="ARBA00005941"/>
    </source>
</evidence>
<comment type="cofactor">
    <cofactor evidence="15">
        <name>Fe(3+)</name>
        <dbReference type="ChEBI" id="CHEBI:29034"/>
    </cofactor>
    <text evidence="15">Binds 1 Fe(3+) ion per subunit. The iron ion 1 is coordinated via 4 cysteine residues.</text>
</comment>
<dbReference type="EMBL" id="CR522870">
    <property type="protein sequence ID" value="CAG36397.1"/>
    <property type="molecule type" value="Genomic_DNA"/>
</dbReference>
<dbReference type="NCBIfam" id="TIGR00319">
    <property type="entry name" value="desulf_FeS4"/>
    <property type="match status" value="1"/>
</dbReference>
<keyword evidence="19" id="KW-1185">Reference proteome</keyword>
<dbReference type="NCBIfam" id="TIGR00320">
    <property type="entry name" value="dfx_rbo"/>
    <property type="match status" value="1"/>
</dbReference>
<dbReference type="RefSeq" id="WP_011188909.1">
    <property type="nucleotide sequence ID" value="NC_006138.1"/>
</dbReference>
<evidence type="ECO:0000256" key="3">
    <source>
        <dbReference type="ARBA" id="ARBA00011738"/>
    </source>
</evidence>
<keyword evidence="11 15" id="KW-0408">Iron</keyword>
<feature type="binding site" evidence="15">
    <location>
        <position position="116"/>
    </location>
    <ligand>
        <name>Fe cation</name>
        <dbReference type="ChEBI" id="CHEBI:24875"/>
        <label>2</label>
        <note>catalytic</note>
    </ligand>
</feature>
<dbReference type="NCBIfam" id="TIGR00332">
    <property type="entry name" value="neela_ferrous"/>
    <property type="match status" value="1"/>
</dbReference>
<evidence type="ECO:0000256" key="10">
    <source>
        <dbReference type="ARBA" id="ARBA00023002"/>
    </source>
</evidence>
<dbReference type="InterPro" id="IPR051233">
    <property type="entry name" value="Desulfoferrodoxin_SOR"/>
</dbReference>
<dbReference type="GO" id="GO:0050605">
    <property type="term" value="F:superoxide reductase activity"/>
    <property type="evidence" value="ECO:0007669"/>
    <property type="project" value="UniProtKB-EC"/>
</dbReference>
<proteinExistence type="inferred from homology"/>
<evidence type="ECO:0000259" key="16">
    <source>
        <dbReference type="Pfam" id="PF01880"/>
    </source>
</evidence>
<dbReference type="PANTHER" id="PTHR36541">
    <property type="entry name" value="SUPEROXIDE REDUCTASE-RELATED"/>
    <property type="match status" value="1"/>
</dbReference>
<evidence type="ECO:0000313" key="19">
    <source>
        <dbReference type="Proteomes" id="UP000000602"/>
    </source>
</evidence>
<dbReference type="CDD" id="cd00974">
    <property type="entry name" value="DSRD"/>
    <property type="match status" value="1"/>
</dbReference>
<feature type="binding site" evidence="15">
    <location>
        <position position="69"/>
    </location>
    <ligand>
        <name>Fe cation</name>
        <dbReference type="ChEBI" id="CHEBI:24875"/>
        <label>2</label>
        <note>catalytic</note>
    </ligand>
</feature>
<evidence type="ECO:0000259" key="17">
    <source>
        <dbReference type="Pfam" id="PF06397"/>
    </source>
</evidence>
<dbReference type="EC" id="1.15.1.2" evidence="4"/>
<dbReference type="Gene3D" id="2.60.40.730">
    <property type="entry name" value="SOR catalytic domain"/>
    <property type="match status" value="1"/>
</dbReference>
<dbReference type="CDD" id="cd03171">
    <property type="entry name" value="SORL_Dfx_classI"/>
    <property type="match status" value="1"/>
</dbReference>
<dbReference type="GO" id="GO:0005506">
    <property type="term" value="F:iron ion binding"/>
    <property type="evidence" value="ECO:0007669"/>
    <property type="project" value="InterPro"/>
</dbReference>
<evidence type="ECO:0000256" key="14">
    <source>
        <dbReference type="ARBA" id="ARBA00047448"/>
    </source>
</evidence>
<dbReference type="InterPro" id="IPR004462">
    <property type="entry name" value="Desulfoferrodoxin_N"/>
</dbReference>
<feature type="binding site" evidence="15">
    <location>
        <position position="49"/>
    </location>
    <ligand>
        <name>Fe cation</name>
        <dbReference type="ChEBI" id="CHEBI:24875"/>
        <label>2</label>
        <note>catalytic</note>
    </ligand>
</feature>
<keyword evidence="10" id="KW-0560">Oxidoreductase</keyword>
<evidence type="ECO:0000256" key="12">
    <source>
        <dbReference type="ARBA" id="ARBA00024690"/>
    </source>
</evidence>
<feature type="binding site" evidence="15">
    <location>
        <position position="75"/>
    </location>
    <ligand>
        <name>Fe cation</name>
        <dbReference type="ChEBI" id="CHEBI:24875"/>
        <label>2</label>
        <note>catalytic</note>
    </ligand>
</feature>
<dbReference type="SUPFAM" id="SSF57802">
    <property type="entry name" value="Rubredoxin-like"/>
    <property type="match status" value="1"/>
</dbReference>
<dbReference type="AlphaFoldDB" id="Q6AMM8"/>
<comment type="function">
    <text evidence="12">Catalyzes the one-electron reduction of superoxide anion radical to hydrogen peroxide at a nonheme ferrous iron center. Plays a fundamental role in case of oxidative stress via its superoxide detoxification activity.</text>
</comment>
<dbReference type="InterPro" id="IPR038094">
    <property type="entry name" value="Desulfoferrodoxin_N_sf"/>
</dbReference>
<reference evidence="19" key="1">
    <citation type="journal article" date="2004" name="Environ. Microbiol.">
        <title>The genome of Desulfotalea psychrophila, a sulfate-reducing bacterium from permanently cold Arctic sediments.</title>
        <authorList>
            <person name="Rabus R."/>
            <person name="Ruepp A."/>
            <person name="Frickey T."/>
            <person name="Rattei T."/>
            <person name="Fartmann B."/>
            <person name="Stark M."/>
            <person name="Bauer M."/>
            <person name="Zibat A."/>
            <person name="Lombardot T."/>
            <person name="Becker I."/>
            <person name="Amann J."/>
            <person name="Gellner K."/>
            <person name="Teeling H."/>
            <person name="Leuschner W.D."/>
            <person name="Gloeckner F.-O."/>
            <person name="Lupas A.N."/>
            <person name="Amann R."/>
            <person name="Klenk H.-P."/>
        </authorList>
    </citation>
    <scope>NUCLEOTIDE SEQUENCE [LARGE SCALE GENOMIC DNA]</scope>
    <source>
        <strain evidence="19">DSM 12343 / LSv54</strain>
    </source>
</reference>
<comment type="cofactor">
    <cofactor evidence="1">
        <name>Cu(2+)</name>
        <dbReference type="ChEBI" id="CHEBI:29036"/>
    </cofactor>
</comment>
<feature type="binding site" evidence="15">
    <location>
        <position position="119"/>
    </location>
    <ligand>
        <name>Fe cation</name>
        <dbReference type="ChEBI" id="CHEBI:24875"/>
        <label>2</label>
        <note>catalytic</note>
    </ligand>
</feature>
<dbReference type="GO" id="GO:0019430">
    <property type="term" value="P:removal of superoxide radicals"/>
    <property type="evidence" value="ECO:0007669"/>
    <property type="project" value="InterPro"/>
</dbReference>
<evidence type="ECO:0000256" key="9">
    <source>
        <dbReference type="ARBA" id="ARBA00022982"/>
    </source>
</evidence>
<evidence type="ECO:0000256" key="15">
    <source>
        <dbReference type="PIRSR" id="PIRSR604793-1"/>
    </source>
</evidence>
<evidence type="ECO:0000256" key="1">
    <source>
        <dbReference type="ARBA" id="ARBA00001973"/>
    </source>
</evidence>
<feature type="binding site" evidence="15">
    <location>
        <position position="29"/>
    </location>
    <ligand>
        <name>Fe cation</name>
        <dbReference type="ChEBI" id="CHEBI:24875"/>
        <label>1</label>
    </ligand>
</feature>
<comment type="subunit">
    <text evidence="3">Homodimer.</text>
</comment>
<dbReference type="Gene3D" id="2.20.28.100">
    <property type="entry name" value="Desulphoferrodoxin, N-terminal domain"/>
    <property type="match status" value="1"/>
</dbReference>
<feature type="domain" description="Desulfoferrodoxin N-terminal" evidence="17">
    <location>
        <begin position="3"/>
        <end position="37"/>
    </location>
</feature>
<dbReference type="PANTHER" id="PTHR36541:SF1">
    <property type="entry name" value="SUPEROXIDE REDUCTASE-RELATED"/>
    <property type="match status" value="1"/>
</dbReference>
<dbReference type="Pfam" id="PF06397">
    <property type="entry name" value="Desulfoferrod_N"/>
    <property type="match status" value="1"/>
</dbReference>
<comment type="catalytic activity">
    <reaction evidence="14">
        <text>reduced [rubredoxin] + superoxide + 2 H(+) = oxidized [rubredoxin] + H2O2</text>
        <dbReference type="Rhea" id="RHEA:21324"/>
        <dbReference type="Rhea" id="RHEA-COMP:10302"/>
        <dbReference type="Rhea" id="RHEA-COMP:10303"/>
        <dbReference type="ChEBI" id="CHEBI:15378"/>
        <dbReference type="ChEBI" id="CHEBI:16240"/>
        <dbReference type="ChEBI" id="CHEBI:18421"/>
        <dbReference type="ChEBI" id="CHEBI:29033"/>
        <dbReference type="ChEBI" id="CHEBI:29034"/>
        <dbReference type="EC" id="1.15.1.2"/>
    </reaction>
</comment>
<dbReference type="Proteomes" id="UP000000602">
    <property type="component" value="Chromosome"/>
</dbReference>
<dbReference type="STRING" id="177439.DP1668"/>
<feature type="domain" description="Desulfoferrodoxin ferrous iron-binding" evidence="16">
    <location>
        <begin position="42"/>
        <end position="123"/>
    </location>
</feature>
<evidence type="ECO:0000256" key="6">
    <source>
        <dbReference type="ARBA" id="ARBA00022448"/>
    </source>
</evidence>
<evidence type="ECO:0000256" key="13">
    <source>
        <dbReference type="ARBA" id="ARBA00031398"/>
    </source>
</evidence>
<feature type="binding site" evidence="15">
    <location>
        <position position="30"/>
    </location>
    <ligand>
        <name>Fe cation</name>
        <dbReference type="ChEBI" id="CHEBI:24875"/>
        <label>1</label>
    </ligand>
</feature>
<comment type="similarity">
    <text evidence="2">Belongs to the desulfoferrodoxin family.</text>
</comment>
<dbReference type="eggNOG" id="COG2033">
    <property type="taxonomic scope" value="Bacteria"/>
</dbReference>
<gene>
    <name evidence="18" type="ordered locus">DP1668</name>
</gene>
<feature type="binding site" evidence="15">
    <location>
        <position position="10"/>
    </location>
    <ligand>
        <name>Fe cation</name>
        <dbReference type="ChEBI" id="CHEBI:24875"/>
        <label>1</label>
    </ligand>
</feature>
<dbReference type="PROSITE" id="PS51257">
    <property type="entry name" value="PROKAR_LIPOPROTEIN"/>
    <property type="match status" value="1"/>
</dbReference>
<protein>
    <recommendedName>
        <fullName evidence="5">Desulfoferrodoxin</fullName>
        <ecNumber evidence="4">1.15.1.2</ecNumber>
    </recommendedName>
    <alternativeName>
        <fullName evidence="13">Superoxide reductase</fullName>
    </alternativeName>
</protein>
<sequence>MPEMKQIYKCELCGNIVEILTPGAGALACCGENMVLLSENTTDAAVEKHVPVAEKKDCGWVVQVGSTLHPMTEDHFIEWIEMLAEDKVYRVHLKPGSTPKACFPAVEGDVQFRAYCNLHGLWKA</sequence>
<accession>Q6AMM8</accession>
<keyword evidence="6" id="KW-0813">Transport</keyword>
<feature type="binding site" evidence="15">
    <location>
        <position position="13"/>
    </location>
    <ligand>
        <name>Fe cation</name>
        <dbReference type="ChEBI" id="CHEBI:24875"/>
        <label>1</label>
    </ligand>
</feature>
<dbReference type="OrthoDB" id="9814936at2"/>
<dbReference type="InterPro" id="IPR036073">
    <property type="entry name" value="Desulfoferrodoxin_Fe-bd_dom_sf"/>
</dbReference>
<keyword evidence="9" id="KW-0249">Electron transport</keyword>
<evidence type="ECO:0000256" key="8">
    <source>
        <dbReference type="ARBA" id="ARBA00022723"/>
    </source>
</evidence>
<evidence type="ECO:0000256" key="5">
    <source>
        <dbReference type="ARBA" id="ARBA00014839"/>
    </source>
</evidence>
<dbReference type="KEGG" id="dps:DP1668"/>
<dbReference type="Pfam" id="PF01880">
    <property type="entry name" value="Desulfoferrodox"/>
    <property type="match status" value="1"/>
</dbReference>
<organism evidence="18 19">
    <name type="scientific">Desulfotalea psychrophila (strain LSv54 / DSM 12343)</name>
    <dbReference type="NCBI Taxonomy" id="177439"/>
    <lineage>
        <taxon>Bacteria</taxon>
        <taxon>Pseudomonadati</taxon>
        <taxon>Thermodesulfobacteriota</taxon>
        <taxon>Desulfobulbia</taxon>
        <taxon>Desulfobulbales</taxon>
        <taxon>Desulfocapsaceae</taxon>
        <taxon>Desulfotalea</taxon>
    </lineage>
</organism>
<name>Q6AMM8_DESPS</name>
<evidence type="ECO:0000313" key="18">
    <source>
        <dbReference type="EMBL" id="CAG36397.1"/>
    </source>
</evidence>
<dbReference type="HOGENOM" id="CLU_118960_1_0_7"/>
<keyword evidence="8 15" id="KW-0479">Metal-binding</keyword>
<comment type="cofactor">
    <cofactor evidence="15">
        <name>Fe(2+)</name>
        <dbReference type="ChEBI" id="CHEBI:29033"/>
    </cofactor>
    <text evidence="15">Binds 1 Fe(2+) ion per subunit. The iron ion 2 is coordinated via four histidines and one cysteine residue.</text>
</comment>
<evidence type="ECO:0000256" key="4">
    <source>
        <dbReference type="ARBA" id="ARBA00012679"/>
    </source>
</evidence>
<dbReference type="InterPro" id="IPR002742">
    <property type="entry name" value="Desulfoferrodoxin_Fe-bd_dom"/>
</dbReference>
<keyword evidence="7" id="KW-0216">Detoxification</keyword>
<evidence type="ECO:0000256" key="11">
    <source>
        <dbReference type="ARBA" id="ARBA00023004"/>
    </source>
</evidence>